<dbReference type="Pfam" id="PF00388">
    <property type="entry name" value="PI-PLC-X"/>
    <property type="match status" value="1"/>
</dbReference>
<feature type="domain" description="PI-PLC Y-box" evidence="6">
    <location>
        <begin position="261"/>
        <end position="338"/>
    </location>
</feature>
<dbReference type="PANTHER" id="PTHR10336:SF36">
    <property type="entry name" value="1-PHOSPHATIDYLINOSITOL 4,5-BISPHOSPHATE PHOSPHODIESTERASE BETA-4"/>
    <property type="match status" value="1"/>
</dbReference>
<organism evidence="7">
    <name type="scientific">viral metagenome</name>
    <dbReference type="NCBI Taxonomy" id="1070528"/>
    <lineage>
        <taxon>unclassified sequences</taxon>
        <taxon>metagenomes</taxon>
        <taxon>organismal metagenomes</taxon>
    </lineage>
</organism>
<evidence type="ECO:0000256" key="1">
    <source>
        <dbReference type="ARBA" id="ARBA00012368"/>
    </source>
</evidence>
<dbReference type="PANTHER" id="PTHR10336">
    <property type="entry name" value="PHOSPHOINOSITIDE-SPECIFIC PHOSPHOLIPASE C FAMILY PROTEIN"/>
    <property type="match status" value="1"/>
</dbReference>
<keyword evidence="4" id="KW-0443">Lipid metabolism</keyword>
<sequence>MDNIKEFKKIFQRGDIVPYIFWGAVITLVISFFIYYLYIKNLMNRECSYMNNKYGTINGKIQSMNSANPKSKYTLKDYYIKTAYNCCSGGSYKNDYVNTCNLTNVLKQGCRGLDFEIYSINDQPVIATSTSDSYYIKETYNSVPFADAMKIIVNYAFSDTGAPNPSDPILIHLRIKSSNQKMFQNLANIFDTYDKYFMGPGTSYESGKTNFGNTKLLDLSKKIVLIIDNSNKAFMDNRDLYEYVNILSNSVFMRALRNYDIKNTPDLAELQNFNKRNMTIAMPDKGSNPSNLSAAAARLTGCQMIAMRFQQDDVNLKESDKFFSDAGCAFVLKPENLRDIPITVPAPKSQNPAVSYQPRTVSTKNYSFNI</sequence>
<evidence type="ECO:0000256" key="4">
    <source>
        <dbReference type="ARBA" id="ARBA00023098"/>
    </source>
</evidence>
<dbReference type="Gene3D" id="3.20.20.190">
    <property type="entry name" value="Phosphatidylinositol (PI) phosphodiesterase"/>
    <property type="match status" value="1"/>
</dbReference>
<dbReference type="AlphaFoldDB" id="A0A6C0CWA1"/>
<evidence type="ECO:0000256" key="2">
    <source>
        <dbReference type="ARBA" id="ARBA00022801"/>
    </source>
</evidence>
<dbReference type="GO" id="GO:0016042">
    <property type="term" value="P:lipid catabolic process"/>
    <property type="evidence" value="ECO:0007669"/>
    <property type="project" value="UniProtKB-KW"/>
</dbReference>
<accession>A0A6C0CWA1</accession>
<dbReference type="GO" id="GO:0004435">
    <property type="term" value="F:phosphatidylinositol-4,5-bisphosphate phospholipase C activity"/>
    <property type="evidence" value="ECO:0007669"/>
    <property type="project" value="UniProtKB-EC"/>
</dbReference>
<dbReference type="SUPFAM" id="SSF51695">
    <property type="entry name" value="PLC-like phosphodiesterases"/>
    <property type="match status" value="1"/>
</dbReference>
<keyword evidence="5" id="KW-0472">Membrane</keyword>
<dbReference type="PROSITE" id="PS50008">
    <property type="entry name" value="PIPLC_Y_DOMAIN"/>
    <property type="match status" value="1"/>
</dbReference>
<evidence type="ECO:0000259" key="6">
    <source>
        <dbReference type="PROSITE" id="PS50008"/>
    </source>
</evidence>
<dbReference type="EMBL" id="MN739489">
    <property type="protein sequence ID" value="QHT08024.1"/>
    <property type="molecule type" value="Genomic_DNA"/>
</dbReference>
<dbReference type="PROSITE" id="PS50007">
    <property type="entry name" value="PIPLC_X_DOMAIN"/>
    <property type="match status" value="1"/>
</dbReference>
<dbReference type="Pfam" id="PF00387">
    <property type="entry name" value="PI-PLC-Y"/>
    <property type="match status" value="1"/>
</dbReference>
<keyword evidence="3" id="KW-0442">Lipid degradation</keyword>
<dbReference type="InterPro" id="IPR001711">
    <property type="entry name" value="PLipase_C_Pinositol-sp_Y"/>
</dbReference>
<dbReference type="EC" id="3.1.4.11" evidence="1"/>
<evidence type="ECO:0000256" key="5">
    <source>
        <dbReference type="SAM" id="Phobius"/>
    </source>
</evidence>
<protein>
    <recommendedName>
        <fullName evidence="1">phosphoinositide phospholipase C</fullName>
        <ecNumber evidence="1">3.1.4.11</ecNumber>
    </recommendedName>
</protein>
<keyword evidence="5" id="KW-1133">Transmembrane helix</keyword>
<dbReference type="InterPro" id="IPR000909">
    <property type="entry name" value="PLipase_C_PInositol-sp_X_dom"/>
</dbReference>
<evidence type="ECO:0000313" key="7">
    <source>
        <dbReference type="EMBL" id="QHT08024.1"/>
    </source>
</evidence>
<dbReference type="GO" id="GO:0048015">
    <property type="term" value="P:phosphatidylinositol-mediated signaling"/>
    <property type="evidence" value="ECO:0007669"/>
    <property type="project" value="TreeGrafter"/>
</dbReference>
<reference evidence="7" key="1">
    <citation type="journal article" date="2020" name="Nature">
        <title>Giant virus diversity and host interactions through global metagenomics.</title>
        <authorList>
            <person name="Schulz F."/>
            <person name="Roux S."/>
            <person name="Paez-Espino D."/>
            <person name="Jungbluth S."/>
            <person name="Walsh D.A."/>
            <person name="Denef V.J."/>
            <person name="McMahon K.D."/>
            <person name="Konstantinidis K.T."/>
            <person name="Eloe-Fadrosh E.A."/>
            <person name="Kyrpides N.C."/>
            <person name="Woyke T."/>
        </authorList>
    </citation>
    <scope>NUCLEOTIDE SEQUENCE</scope>
    <source>
        <strain evidence="7">GVMAG-M-3300022752-39</strain>
    </source>
</reference>
<keyword evidence="2" id="KW-0378">Hydrolase</keyword>
<proteinExistence type="predicted"/>
<keyword evidence="5" id="KW-0812">Transmembrane</keyword>
<dbReference type="SMART" id="SM00149">
    <property type="entry name" value="PLCYc"/>
    <property type="match status" value="1"/>
</dbReference>
<dbReference type="GO" id="GO:0051209">
    <property type="term" value="P:release of sequestered calcium ion into cytosol"/>
    <property type="evidence" value="ECO:0007669"/>
    <property type="project" value="TreeGrafter"/>
</dbReference>
<dbReference type="InterPro" id="IPR001192">
    <property type="entry name" value="PI-PLC_fam"/>
</dbReference>
<dbReference type="InterPro" id="IPR017946">
    <property type="entry name" value="PLC-like_Pdiesterase_TIM-brl"/>
</dbReference>
<feature type="transmembrane region" description="Helical" evidence="5">
    <location>
        <begin position="16"/>
        <end position="38"/>
    </location>
</feature>
<name>A0A6C0CWA1_9ZZZZ</name>
<evidence type="ECO:0000256" key="3">
    <source>
        <dbReference type="ARBA" id="ARBA00022963"/>
    </source>
</evidence>